<feature type="domain" description="Aspartate/ornithine carbamoyltransferase carbamoyl-P binding" evidence="7">
    <location>
        <begin position="76"/>
        <end position="218"/>
    </location>
</feature>
<dbReference type="PANTHER" id="PTHR45753:SF3">
    <property type="entry name" value="ORNITHINE TRANSCARBAMYLASE, MITOCHONDRIAL"/>
    <property type="match status" value="1"/>
</dbReference>
<dbReference type="InterPro" id="IPR036901">
    <property type="entry name" value="Asp/Orn_carbamoylTrfase_sf"/>
</dbReference>
<feature type="compositionally biased region" description="Low complexity" evidence="5">
    <location>
        <begin position="32"/>
        <end position="48"/>
    </location>
</feature>
<reference evidence="8 9" key="1">
    <citation type="journal article" date="2019" name="PLoS Genet.">
        <title>Convergent evolution of linked mating-type loci in basidiomycete fungi.</title>
        <authorList>
            <person name="Sun S."/>
            <person name="Coelho M.A."/>
            <person name="Heitman J."/>
            <person name="Nowrousian M."/>
        </authorList>
    </citation>
    <scope>NUCLEOTIDE SEQUENCE [LARGE SCALE GENOMIC DNA]</scope>
    <source>
        <strain evidence="8 9">CBS 4282</strain>
    </source>
</reference>
<evidence type="ECO:0000259" key="6">
    <source>
        <dbReference type="Pfam" id="PF00185"/>
    </source>
</evidence>
<dbReference type="SUPFAM" id="SSF53671">
    <property type="entry name" value="Aspartate/ornithine carbamoyltransferase"/>
    <property type="match status" value="1"/>
</dbReference>
<dbReference type="InterPro" id="IPR006132">
    <property type="entry name" value="Asp/Orn_carbamoyltranf_P-bd"/>
</dbReference>
<organism evidence="8 9">
    <name type="scientific">Vanrija humicola</name>
    <name type="common">Yeast</name>
    <name type="synonym">Cryptococcus humicola</name>
    <dbReference type="NCBI Taxonomy" id="5417"/>
    <lineage>
        <taxon>Eukaryota</taxon>
        <taxon>Fungi</taxon>
        <taxon>Dikarya</taxon>
        <taxon>Basidiomycota</taxon>
        <taxon>Agaricomycotina</taxon>
        <taxon>Tremellomycetes</taxon>
        <taxon>Trichosporonales</taxon>
        <taxon>Trichosporonaceae</taxon>
        <taxon>Vanrija</taxon>
    </lineage>
</organism>
<dbReference type="Gene3D" id="3.40.50.1370">
    <property type="entry name" value="Aspartate/ornithine carbamoyltransferase"/>
    <property type="match status" value="2"/>
</dbReference>
<comment type="caution">
    <text evidence="8">The sequence shown here is derived from an EMBL/GenBank/DDBJ whole genome shotgun (WGS) entry which is preliminary data.</text>
</comment>
<dbReference type="PANTHER" id="PTHR45753">
    <property type="entry name" value="ORNITHINE CARBAMOYLTRANSFERASE, MITOCHONDRIAL"/>
    <property type="match status" value="1"/>
</dbReference>
<dbReference type="AlphaFoldDB" id="A0A7D8V3S9"/>
<protein>
    <recommendedName>
        <fullName evidence="2">ornithine carbamoyltransferase</fullName>
        <ecNumber evidence="2">2.1.3.3</ecNumber>
    </recommendedName>
</protein>
<gene>
    <name evidence="8" type="ORF">VHUM_01479</name>
</gene>
<feature type="compositionally biased region" description="Basic and acidic residues" evidence="5">
    <location>
        <begin position="56"/>
        <end position="69"/>
    </location>
</feature>
<keyword evidence="9" id="KW-1185">Reference proteome</keyword>
<proteinExistence type="inferred from homology"/>
<dbReference type="GO" id="GO:0019240">
    <property type="term" value="P:citrulline biosynthetic process"/>
    <property type="evidence" value="ECO:0007669"/>
    <property type="project" value="TreeGrafter"/>
</dbReference>
<dbReference type="GO" id="GO:0042450">
    <property type="term" value="P:L-arginine biosynthetic process via ornithine"/>
    <property type="evidence" value="ECO:0007669"/>
    <property type="project" value="TreeGrafter"/>
</dbReference>
<name>A0A7D8V3S9_VANHU</name>
<comment type="similarity">
    <text evidence="1">Belongs to the aspartate/ornithine carbamoyltransferase superfamily. OTCase family.</text>
</comment>
<dbReference type="Pfam" id="PF02729">
    <property type="entry name" value="OTCace_N"/>
    <property type="match status" value="1"/>
</dbReference>
<evidence type="ECO:0000313" key="8">
    <source>
        <dbReference type="EMBL" id="TXT13078.1"/>
    </source>
</evidence>
<dbReference type="Pfam" id="PF00185">
    <property type="entry name" value="OTCace"/>
    <property type="match status" value="1"/>
</dbReference>
<evidence type="ECO:0000256" key="1">
    <source>
        <dbReference type="ARBA" id="ARBA00007805"/>
    </source>
</evidence>
<keyword evidence="3 4" id="KW-0808">Transferase</keyword>
<evidence type="ECO:0000313" key="9">
    <source>
        <dbReference type="Proteomes" id="UP000473826"/>
    </source>
</evidence>
<feature type="region of interest" description="Disordered" evidence="5">
    <location>
        <begin position="32"/>
        <end position="76"/>
    </location>
</feature>
<sequence length="416" mass="45511">MSLASLRSAARLPTLARALAASRVTAYSTSAPLAQAQQPAAAGSAQRPRPAHNKYQKKEALTRTRESQRHPGAPPHFITLADLSAPEVEKLVREALAFKLLVKTVGPRSVQQSFTNRSAALVFSKRSTRTRVASETSVVTLGGTPMFLGSQDIQLGVNETLEDSARVISSMVDGIMARVGAHSEIETLAQYSSVPVINALSDLYHPTQILADILTLVETYSEIAVPEELFDVPNAHSAVRQWVNDNVDVASVLKDKKVAWVGDTNNIINEIIVTLPRLGATVSVASPKGYDKVDPRVWDRITDAGTESKIILTNSPAEALKDADVVVTDTWISMGQEDEKAARISAFAGYQLTNELINGSGAKPDWKFLHCLPRKQEEVNDEVFYGDRSLVFPEAENRKWTIMAVFDAYFGKWQRA</sequence>
<accession>A0A7D8V3S9</accession>
<evidence type="ECO:0000259" key="7">
    <source>
        <dbReference type="Pfam" id="PF02729"/>
    </source>
</evidence>
<dbReference type="Proteomes" id="UP000473826">
    <property type="component" value="Unassembled WGS sequence"/>
</dbReference>
<dbReference type="PRINTS" id="PR00102">
    <property type="entry name" value="OTCASE"/>
</dbReference>
<dbReference type="GO" id="GO:0005739">
    <property type="term" value="C:mitochondrion"/>
    <property type="evidence" value="ECO:0007669"/>
    <property type="project" value="TreeGrafter"/>
</dbReference>
<dbReference type="OrthoDB" id="10252326at2759"/>
<feature type="domain" description="Aspartate/ornithine carbamoyltransferase Asp/Orn-binding" evidence="6">
    <location>
        <begin position="254"/>
        <end position="407"/>
    </location>
</feature>
<dbReference type="InterPro" id="IPR006131">
    <property type="entry name" value="Asp_carbamoyltransf_Asp/Orn-bd"/>
</dbReference>
<dbReference type="PROSITE" id="PS00097">
    <property type="entry name" value="CARBAMOYLTRANSFERASE"/>
    <property type="match status" value="1"/>
</dbReference>
<dbReference type="GO" id="GO:0016597">
    <property type="term" value="F:amino acid binding"/>
    <property type="evidence" value="ECO:0007669"/>
    <property type="project" value="InterPro"/>
</dbReference>
<dbReference type="InterPro" id="IPR002292">
    <property type="entry name" value="Orn/put_carbamltrans"/>
</dbReference>
<dbReference type="InterPro" id="IPR006130">
    <property type="entry name" value="Asp/Orn_carbamoylTrfase"/>
</dbReference>
<dbReference type="NCBIfam" id="TIGR00658">
    <property type="entry name" value="orni_carb_tr"/>
    <property type="match status" value="1"/>
</dbReference>
<dbReference type="EMBL" id="QKWK01000003">
    <property type="protein sequence ID" value="TXT13078.1"/>
    <property type="molecule type" value="Genomic_DNA"/>
</dbReference>
<dbReference type="GO" id="GO:0004585">
    <property type="term" value="F:ornithine carbamoyltransferase activity"/>
    <property type="evidence" value="ECO:0007669"/>
    <property type="project" value="UniProtKB-EC"/>
</dbReference>
<evidence type="ECO:0000256" key="5">
    <source>
        <dbReference type="SAM" id="MobiDB-lite"/>
    </source>
</evidence>
<evidence type="ECO:0000256" key="3">
    <source>
        <dbReference type="ARBA" id="ARBA00022679"/>
    </source>
</evidence>
<evidence type="ECO:0000256" key="4">
    <source>
        <dbReference type="RuleBase" id="RU003634"/>
    </source>
</evidence>
<dbReference type="EC" id="2.1.3.3" evidence="2"/>
<dbReference type="PRINTS" id="PR00100">
    <property type="entry name" value="AOTCASE"/>
</dbReference>
<evidence type="ECO:0000256" key="2">
    <source>
        <dbReference type="ARBA" id="ARBA00013007"/>
    </source>
</evidence>